<dbReference type="GeneID" id="17279771"/>
<name>A0A0D3KFC0_EMIH1</name>
<protein>
    <submittedName>
        <fullName evidence="2">Uncharacterized protein</fullName>
    </submittedName>
</protein>
<organism evidence="2 3">
    <name type="scientific">Emiliania huxleyi (strain CCMP1516)</name>
    <dbReference type="NCBI Taxonomy" id="280463"/>
    <lineage>
        <taxon>Eukaryota</taxon>
        <taxon>Haptista</taxon>
        <taxon>Haptophyta</taxon>
        <taxon>Prymnesiophyceae</taxon>
        <taxon>Isochrysidales</taxon>
        <taxon>Noelaerhabdaceae</taxon>
        <taxon>Emiliania</taxon>
    </lineage>
</organism>
<dbReference type="EnsemblProtists" id="EOD34455">
    <property type="protein sequence ID" value="EOD34455"/>
    <property type="gene ID" value="EMIHUDRAFT_228632"/>
</dbReference>
<dbReference type="PaxDb" id="2903-EOD34455"/>
<feature type="compositionally biased region" description="Pro residues" evidence="1">
    <location>
        <begin position="153"/>
        <end position="168"/>
    </location>
</feature>
<dbReference type="RefSeq" id="XP_005786884.1">
    <property type="nucleotide sequence ID" value="XM_005786827.1"/>
</dbReference>
<keyword evidence="3" id="KW-1185">Reference proteome</keyword>
<evidence type="ECO:0000256" key="1">
    <source>
        <dbReference type="SAM" id="MobiDB-lite"/>
    </source>
</evidence>
<dbReference type="Proteomes" id="UP000013827">
    <property type="component" value="Unassembled WGS sequence"/>
</dbReference>
<reference evidence="2" key="2">
    <citation type="submission" date="2024-10" db="UniProtKB">
        <authorList>
            <consortium name="EnsemblProtists"/>
        </authorList>
    </citation>
    <scope>IDENTIFICATION</scope>
</reference>
<reference evidence="3" key="1">
    <citation type="journal article" date="2013" name="Nature">
        <title>Pan genome of the phytoplankton Emiliania underpins its global distribution.</title>
        <authorList>
            <person name="Read B.A."/>
            <person name="Kegel J."/>
            <person name="Klute M.J."/>
            <person name="Kuo A."/>
            <person name="Lefebvre S.C."/>
            <person name="Maumus F."/>
            <person name="Mayer C."/>
            <person name="Miller J."/>
            <person name="Monier A."/>
            <person name="Salamov A."/>
            <person name="Young J."/>
            <person name="Aguilar M."/>
            <person name="Claverie J.M."/>
            <person name="Frickenhaus S."/>
            <person name="Gonzalez K."/>
            <person name="Herman E.K."/>
            <person name="Lin Y.C."/>
            <person name="Napier J."/>
            <person name="Ogata H."/>
            <person name="Sarno A.F."/>
            <person name="Shmutz J."/>
            <person name="Schroeder D."/>
            <person name="de Vargas C."/>
            <person name="Verret F."/>
            <person name="von Dassow P."/>
            <person name="Valentin K."/>
            <person name="Van de Peer Y."/>
            <person name="Wheeler G."/>
            <person name="Dacks J.B."/>
            <person name="Delwiche C.F."/>
            <person name="Dyhrman S.T."/>
            <person name="Glockner G."/>
            <person name="John U."/>
            <person name="Richards T."/>
            <person name="Worden A.Z."/>
            <person name="Zhang X."/>
            <person name="Grigoriev I.V."/>
            <person name="Allen A.E."/>
            <person name="Bidle K."/>
            <person name="Borodovsky M."/>
            <person name="Bowler C."/>
            <person name="Brownlee C."/>
            <person name="Cock J.M."/>
            <person name="Elias M."/>
            <person name="Gladyshev V.N."/>
            <person name="Groth M."/>
            <person name="Guda C."/>
            <person name="Hadaegh A."/>
            <person name="Iglesias-Rodriguez M.D."/>
            <person name="Jenkins J."/>
            <person name="Jones B.M."/>
            <person name="Lawson T."/>
            <person name="Leese F."/>
            <person name="Lindquist E."/>
            <person name="Lobanov A."/>
            <person name="Lomsadze A."/>
            <person name="Malik S.B."/>
            <person name="Marsh M.E."/>
            <person name="Mackinder L."/>
            <person name="Mock T."/>
            <person name="Mueller-Roeber B."/>
            <person name="Pagarete A."/>
            <person name="Parker M."/>
            <person name="Probert I."/>
            <person name="Quesneville H."/>
            <person name="Raines C."/>
            <person name="Rensing S.A."/>
            <person name="Riano-Pachon D.M."/>
            <person name="Richier S."/>
            <person name="Rokitta S."/>
            <person name="Shiraiwa Y."/>
            <person name="Soanes D.M."/>
            <person name="van der Giezen M."/>
            <person name="Wahlund T.M."/>
            <person name="Williams B."/>
            <person name="Wilson W."/>
            <person name="Wolfe G."/>
            <person name="Wurch L.L."/>
        </authorList>
    </citation>
    <scope>NUCLEOTIDE SEQUENCE</scope>
</reference>
<dbReference type="KEGG" id="ehx:EMIHUDRAFT_228632"/>
<evidence type="ECO:0000313" key="3">
    <source>
        <dbReference type="Proteomes" id="UP000013827"/>
    </source>
</evidence>
<accession>A0A0D3KFC0</accession>
<dbReference type="HOGENOM" id="CLU_1513308_0_0_1"/>
<sequence length="178" mass="19807">MLCALCCACDARTPPQDVDFVDRGAFALLGFQRLGNPLYHNNLRNPYARSHVYKCCMLNLSRLKGIDYDCAVWAMEDIDFNKRLVCDCFPRPAHGPEGKLCFRAASTPPRACACWSGDASRQPEILCKIRRFGFYQRKLPGGASGTSDRKPQPPKPGPPKKGLPPPGPRARQLCKQRA</sequence>
<evidence type="ECO:0000313" key="2">
    <source>
        <dbReference type="EnsemblProtists" id="EOD34455"/>
    </source>
</evidence>
<feature type="region of interest" description="Disordered" evidence="1">
    <location>
        <begin position="138"/>
        <end position="178"/>
    </location>
</feature>
<proteinExistence type="predicted"/>
<dbReference type="AlphaFoldDB" id="A0A0D3KFC0"/>